<sequence>MRPDGSDELGDVPLEHLQRLVGAGDERADGVLEQHALPDLHGLGSPSGPDPRPGHRRAVAAPAVDENGRVQLGRDVTVVGVVTTESLDELRRERRVVLGAHEPDVTGGLGDLVQHRRCVGPLRRDGGEVVGAQDCDLLEVHRMVGRTLGPVLHLDTFVDEPGSDVVGGRALARPGQSLDEDSPPHVTCPLGRRSRPRAGRDA</sequence>
<evidence type="ECO:0000313" key="3">
    <source>
        <dbReference type="Proteomes" id="UP000623461"/>
    </source>
</evidence>
<dbReference type="EMBL" id="BMNZ01000002">
    <property type="protein sequence ID" value="GGM90387.1"/>
    <property type="molecule type" value="Genomic_DNA"/>
</dbReference>
<evidence type="ECO:0000313" key="2">
    <source>
        <dbReference type="EMBL" id="GGM90387.1"/>
    </source>
</evidence>
<accession>A0ABQ2HUQ8</accession>
<feature type="region of interest" description="Disordered" evidence="1">
    <location>
        <begin position="1"/>
        <end position="58"/>
    </location>
</feature>
<reference evidence="3" key="1">
    <citation type="journal article" date="2019" name="Int. J. Syst. Evol. Microbiol.">
        <title>The Global Catalogue of Microorganisms (GCM) 10K type strain sequencing project: providing services to taxonomists for standard genome sequencing and annotation.</title>
        <authorList>
            <consortium name="The Broad Institute Genomics Platform"/>
            <consortium name="The Broad Institute Genome Sequencing Center for Infectious Disease"/>
            <person name="Wu L."/>
            <person name="Ma J."/>
        </authorList>
    </citation>
    <scope>NUCLEOTIDE SEQUENCE [LARGE SCALE GENOMIC DNA]</scope>
    <source>
        <strain evidence="3">JCM 1365</strain>
    </source>
</reference>
<comment type="caution">
    <text evidence="2">The sequence shown here is derived from an EMBL/GenBank/DDBJ whole genome shotgun (WGS) entry which is preliminary data.</text>
</comment>
<gene>
    <name evidence="2" type="ORF">GCM10009721_14790</name>
</gene>
<feature type="compositionally biased region" description="Basic and acidic residues" evidence="1">
    <location>
        <begin position="13"/>
        <end position="38"/>
    </location>
</feature>
<proteinExistence type="predicted"/>
<evidence type="ECO:0000256" key="1">
    <source>
        <dbReference type="SAM" id="MobiDB-lite"/>
    </source>
</evidence>
<feature type="compositionally biased region" description="Basic residues" evidence="1">
    <location>
        <begin position="192"/>
        <end position="202"/>
    </location>
</feature>
<dbReference type="Proteomes" id="UP000623461">
    <property type="component" value="Unassembled WGS sequence"/>
</dbReference>
<organism evidence="2 3">
    <name type="scientific">Terrabacter tumescens</name>
    <dbReference type="NCBI Taxonomy" id="60443"/>
    <lineage>
        <taxon>Bacteria</taxon>
        <taxon>Bacillati</taxon>
        <taxon>Actinomycetota</taxon>
        <taxon>Actinomycetes</taxon>
        <taxon>Micrococcales</taxon>
        <taxon>Intrasporangiaceae</taxon>
        <taxon>Terrabacter</taxon>
    </lineage>
</organism>
<feature type="region of interest" description="Disordered" evidence="1">
    <location>
        <begin position="165"/>
        <end position="202"/>
    </location>
</feature>
<protein>
    <submittedName>
        <fullName evidence="2">Uncharacterized protein</fullName>
    </submittedName>
</protein>
<dbReference type="RefSeq" id="WP_030201660.1">
    <property type="nucleotide sequence ID" value="NZ_BMNZ01000002.1"/>
</dbReference>
<feature type="compositionally biased region" description="Acidic residues" evidence="1">
    <location>
        <begin position="1"/>
        <end position="10"/>
    </location>
</feature>
<keyword evidence="3" id="KW-1185">Reference proteome</keyword>
<name>A0ABQ2HUQ8_9MICO</name>